<protein>
    <submittedName>
        <fullName evidence="3">Adenine-specific DNA methylase</fullName>
    </submittedName>
</protein>
<dbReference type="SUPFAM" id="SSF53335">
    <property type="entry name" value="S-adenosyl-L-methionine-dependent methyltransferases"/>
    <property type="match status" value="1"/>
</dbReference>
<evidence type="ECO:0000313" key="4">
    <source>
        <dbReference type="Proteomes" id="UP000051529"/>
    </source>
</evidence>
<dbReference type="EMBL" id="JQBQ01000002">
    <property type="protein sequence ID" value="KRN92969.1"/>
    <property type="molecule type" value="Genomic_DNA"/>
</dbReference>
<dbReference type="AlphaFoldDB" id="A0A0R2KTW5"/>
<dbReference type="InterPro" id="IPR048375">
    <property type="entry name" value="YtxK-like_N"/>
</dbReference>
<dbReference type="RefSeq" id="WP_056984944.1">
    <property type="nucleotide sequence ID" value="NZ_JQBQ01000002.1"/>
</dbReference>
<dbReference type="PANTHER" id="PTHR41313:SF1">
    <property type="entry name" value="DNA METHYLASE ADENINE-SPECIFIC DOMAIN-CONTAINING PROTEIN"/>
    <property type="match status" value="1"/>
</dbReference>
<feature type="domain" description="YtxK-like N-terminal helical" evidence="2">
    <location>
        <begin position="5"/>
        <end position="84"/>
    </location>
</feature>
<proteinExistence type="predicted"/>
<dbReference type="Proteomes" id="UP000051529">
    <property type="component" value="Unassembled WGS sequence"/>
</dbReference>
<dbReference type="PATRIC" id="fig|695563.3.peg.606"/>
<evidence type="ECO:0000259" key="2">
    <source>
        <dbReference type="Pfam" id="PF21106"/>
    </source>
</evidence>
<dbReference type="PIRSF" id="PIRSF026567">
    <property type="entry name" value="Adenine_mtase_bact_prd"/>
    <property type="match status" value="1"/>
</dbReference>
<dbReference type="Pfam" id="PF02384">
    <property type="entry name" value="N6_Mtase"/>
    <property type="match status" value="1"/>
</dbReference>
<comment type="caution">
    <text evidence="3">The sequence shown here is derived from an EMBL/GenBank/DDBJ whole genome shotgun (WGS) entry which is preliminary data.</text>
</comment>
<name>A0A0R2KTW5_LACAM</name>
<dbReference type="InterPro" id="IPR016843">
    <property type="entry name" value="S-AdoMet-dep_Ade-MeTrfase_prd"/>
</dbReference>
<dbReference type="InterPro" id="IPR029063">
    <property type="entry name" value="SAM-dependent_MTases_sf"/>
</dbReference>
<dbReference type="InterPro" id="IPR052933">
    <property type="entry name" value="DNA_Protect_Modify"/>
</dbReference>
<dbReference type="Pfam" id="PF21106">
    <property type="entry name" value="YtxK_like"/>
    <property type="match status" value="1"/>
</dbReference>
<evidence type="ECO:0000259" key="1">
    <source>
        <dbReference type="Pfam" id="PF02384"/>
    </source>
</evidence>
<dbReference type="InterPro" id="IPR003356">
    <property type="entry name" value="DNA_methylase_A-5"/>
</dbReference>
<feature type="domain" description="DNA methylase adenine-specific" evidence="1">
    <location>
        <begin position="87"/>
        <end position="313"/>
    </location>
</feature>
<dbReference type="PRINTS" id="PR00507">
    <property type="entry name" value="N12N6MTFRASE"/>
</dbReference>
<evidence type="ECO:0000313" key="3">
    <source>
        <dbReference type="EMBL" id="KRN92969.1"/>
    </source>
</evidence>
<dbReference type="PANTHER" id="PTHR41313">
    <property type="entry name" value="ADENINE-SPECIFIC METHYLTRANSFERASE"/>
    <property type="match status" value="1"/>
</dbReference>
<dbReference type="CDD" id="cd02440">
    <property type="entry name" value="AdoMet_MTases"/>
    <property type="match status" value="1"/>
</dbReference>
<organism evidence="3 4">
    <name type="scientific">Lactobacillus amylovorus subsp. animalium DSM 16698</name>
    <dbReference type="NCBI Taxonomy" id="695563"/>
    <lineage>
        <taxon>Bacteria</taxon>
        <taxon>Bacillati</taxon>
        <taxon>Bacillota</taxon>
        <taxon>Bacilli</taxon>
        <taxon>Lactobacillales</taxon>
        <taxon>Lactobacillaceae</taxon>
        <taxon>Lactobacillus</taxon>
        <taxon>Lactobacillus amylovorus subsp. animalium</taxon>
    </lineage>
</organism>
<sequence length="333" mass="37724">MENFEKLFNQFLDCVQTLQNALNVSFTEALVETFDNLEQGKIKVENGAPDEKTVEELSKKYQAIDYDHISQKDKAQVFTFLTLKAVNDDGLDANQMPTPPAISTVVAMLMHKLLKDEKMEIVDPAVGTGNLLFSIISQLKALNHSKDNYQLVGIDNDEEMLNLTDVAAHLNDIDIELYCQDALMPWMCPNADAIVSDLPIGYYPIDENAENFENHAKKGHSFAHLLLIEQIIKNLKSDGYAFLVVPKSILSGKIGADFMPWLTKKVYLKAIVELPDDMFRNKFNQKSILVFQNHGSEAKPSEVLLTKLDSLKKEQSLIQFNVKLNEWYTKINH</sequence>
<dbReference type="GO" id="GO:0003677">
    <property type="term" value="F:DNA binding"/>
    <property type="evidence" value="ECO:0007669"/>
    <property type="project" value="InterPro"/>
</dbReference>
<gene>
    <name evidence="3" type="ORF">IV44_GL000556</name>
</gene>
<dbReference type="Gene3D" id="1.10.150.470">
    <property type="match status" value="1"/>
</dbReference>
<dbReference type="GO" id="GO:0008170">
    <property type="term" value="F:N-methyltransferase activity"/>
    <property type="evidence" value="ECO:0007669"/>
    <property type="project" value="InterPro"/>
</dbReference>
<keyword evidence="3" id="KW-0808">Transferase</keyword>
<dbReference type="Gene3D" id="3.40.50.150">
    <property type="entry name" value="Vaccinia Virus protein VP39"/>
    <property type="match status" value="1"/>
</dbReference>
<accession>A0A0R2KTW5</accession>
<reference evidence="3 4" key="1">
    <citation type="journal article" date="2015" name="Genome Announc.">
        <title>Expanding the biotechnology potential of lactobacilli through comparative genomics of 213 strains and associated genera.</title>
        <authorList>
            <person name="Sun Z."/>
            <person name="Harris H.M."/>
            <person name="McCann A."/>
            <person name="Guo C."/>
            <person name="Argimon S."/>
            <person name="Zhang W."/>
            <person name="Yang X."/>
            <person name="Jeffery I.B."/>
            <person name="Cooney J.C."/>
            <person name="Kagawa T.F."/>
            <person name="Liu W."/>
            <person name="Song Y."/>
            <person name="Salvetti E."/>
            <person name="Wrobel A."/>
            <person name="Rasinkangas P."/>
            <person name="Parkhill J."/>
            <person name="Rea M.C."/>
            <person name="O'Sullivan O."/>
            <person name="Ritari J."/>
            <person name="Douillard F.P."/>
            <person name="Paul Ross R."/>
            <person name="Yang R."/>
            <person name="Briner A.E."/>
            <person name="Felis G.E."/>
            <person name="de Vos W.M."/>
            <person name="Barrangou R."/>
            <person name="Klaenhammer T.R."/>
            <person name="Caufield P.W."/>
            <person name="Cui Y."/>
            <person name="Zhang H."/>
            <person name="O'Toole P.W."/>
        </authorList>
    </citation>
    <scope>NUCLEOTIDE SEQUENCE [LARGE SCALE GENOMIC DNA]</scope>
    <source>
        <strain evidence="3 4">DSM 16698</strain>
    </source>
</reference>
<keyword evidence="3" id="KW-0489">Methyltransferase</keyword>
<dbReference type="GO" id="GO:0032259">
    <property type="term" value="P:methylation"/>
    <property type="evidence" value="ECO:0007669"/>
    <property type="project" value="UniProtKB-KW"/>
</dbReference>